<dbReference type="EMBL" id="WTPW01000469">
    <property type="protein sequence ID" value="KAF0508121.1"/>
    <property type="molecule type" value="Genomic_DNA"/>
</dbReference>
<comment type="caution">
    <text evidence="2">The sequence shown here is derived from an EMBL/GenBank/DDBJ whole genome shotgun (WGS) entry which is preliminary data.</text>
</comment>
<dbReference type="AlphaFoldDB" id="A0A8H4EKX0"/>
<dbReference type="OrthoDB" id="8789982at2759"/>
<feature type="domain" description="BTB" evidence="1">
    <location>
        <begin position="23"/>
        <end position="97"/>
    </location>
</feature>
<keyword evidence="3" id="KW-1185">Reference proteome</keyword>
<gene>
    <name evidence="2" type="ORF">F8M41_018823</name>
</gene>
<dbReference type="PROSITE" id="PS50097">
    <property type="entry name" value="BTB"/>
    <property type="match status" value="1"/>
</dbReference>
<evidence type="ECO:0000313" key="3">
    <source>
        <dbReference type="Proteomes" id="UP000439903"/>
    </source>
</evidence>
<dbReference type="SUPFAM" id="SSF54695">
    <property type="entry name" value="POZ domain"/>
    <property type="match status" value="1"/>
</dbReference>
<dbReference type="CDD" id="cd18186">
    <property type="entry name" value="BTB_POZ_ZBTB_KLHL-like"/>
    <property type="match status" value="1"/>
</dbReference>
<proteinExistence type="predicted"/>
<accession>A0A8H4EKX0</accession>
<sequence length="103" mass="11858">MDSTFFADIADDYKKLYETKESCDVIIFSGQEPNVKKIRAHSLVIRTRSAYFLGVFSSNWVEKTKDGCFILKKPNISGLVFEIILRFLYYEVINLHVQNGAIV</sequence>
<dbReference type="InterPro" id="IPR011333">
    <property type="entry name" value="SKP1/BTB/POZ_sf"/>
</dbReference>
<evidence type="ECO:0000313" key="2">
    <source>
        <dbReference type="EMBL" id="KAF0508121.1"/>
    </source>
</evidence>
<evidence type="ECO:0000259" key="1">
    <source>
        <dbReference type="PROSITE" id="PS50097"/>
    </source>
</evidence>
<reference evidence="2 3" key="1">
    <citation type="journal article" date="2019" name="Environ. Microbiol.">
        <title>At the nexus of three kingdoms: the genome of the mycorrhizal fungus Gigaspora margarita provides insights into plant, endobacterial and fungal interactions.</title>
        <authorList>
            <person name="Venice F."/>
            <person name="Ghignone S."/>
            <person name="Salvioli di Fossalunga A."/>
            <person name="Amselem J."/>
            <person name="Novero M."/>
            <person name="Xianan X."/>
            <person name="Sedzielewska Toro K."/>
            <person name="Morin E."/>
            <person name="Lipzen A."/>
            <person name="Grigoriev I.V."/>
            <person name="Henrissat B."/>
            <person name="Martin F.M."/>
            <person name="Bonfante P."/>
        </authorList>
    </citation>
    <scope>NUCLEOTIDE SEQUENCE [LARGE SCALE GENOMIC DNA]</scope>
    <source>
        <strain evidence="2 3">BEG34</strain>
    </source>
</reference>
<protein>
    <submittedName>
        <fullName evidence="2">Btb/poz domain-containing protein 19-like</fullName>
    </submittedName>
</protein>
<dbReference type="Pfam" id="PF00651">
    <property type="entry name" value="BTB"/>
    <property type="match status" value="1"/>
</dbReference>
<organism evidence="2 3">
    <name type="scientific">Gigaspora margarita</name>
    <dbReference type="NCBI Taxonomy" id="4874"/>
    <lineage>
        <taxon>Eukaryota</taxon>
        <taxon>Fungi</taxon>
        <taxon>Fungi incertae sedis</taxon>
        <taxon>Mucoromycota</taxon>
        <taxon>Glomeromycotina</taxon>
        <taxon>Glomeromycetes</taxon>
        <taxon>Diversisporales</taxon>
        <taxon>Gigasporaceae</taxon>
        <taxon>Gigaspora</taxon>
    </lineage>
</organism>
<name>A0A8H4EKX0_GIGMA</name>
<dbReference type="InterPro" id="IPR000210">
    <property type="entry name" value="BTB/POZ_dom"/>
</dbReference>
<dbReference type="Proteomes" id="UP000439903">
    <property type="component" value="Unassembled WGS sequence"/>
</dbReference>
<dbReference type="Gene3D" id="3.30.710.10">
    <property type="entry name" value="Potassium Channel Kv1.1, Chain A"/>
    <property type="match status" value="1"/>
</dbReference>